<dbReference type="EMBL" id="BRYA01000595">
    <property type="protein sequence ID" value="GMI24872.1"/>
    <property type="molecule type" value="Genomic_DNA"/>
</dbReference>
<accession>A0A9W7FWZ6</accession>
<dbReference type="AlphaFoldDB" id="A0A9W7FWZ6"/>
<name>A0A9W7FWZ6_9STRA</name>
<gene>
    <name evidence="1" type="ORF">TrCOL_g977</name>
</gene>
<sequence>MVFCCFSKEELTDAEKEKVMSGSSIHKSLITVEGTRTFSKSLTSSTGGKCCLVTPFVLCGFPACQTRKRYLEVMEGGMKDYSCCQGYCGNDCCIPKCQGSSFGLCLEGCLCPVLSLSITRIAVMNRLSISPDPVDFQIIRTSNCLQLMAAACQCVACIISLTVGGEAGDIARCTAWSCQGVADCFTASVGGCMCVQINEELSIFERGGDTGGSVPVAKAEAMER</sequence>
<dbReference type="PANTHER" id="PTHR31152:SF1">
    <property type="entry name" value="PLAC8 FAMILY PROTEIN"/>
    <property type="match status" value="1"/>
</dbReference>
<reference evidence="2" key="1">
    <citation type="journal article" date="2023" name="Commun. Biol.">
        <title>Genome analysis of Parmales, the sister group of diatoms, reveals the evolutionary specialization of diatoms from phago-mixotrophs to photoautotrophs.</title>
        <authorList>
            <person name="Ban H."/>
            <person name="Sato S."/>
            <person name="Yoshikawa S."/>
            <person name="Yamada K."/>
            <person name="Nakamura Y."/>
            <person name="Ichinomiya M."/>
            <person name="Sato N."/>
            <person name="Blanc-Mathieu R."/>
            <person name="Endo H."/>
            <person name="Kuwata A."/>
            <person name="Ogata H."/>
        </authorList>
    </citation>
    <scope>NUCLEOTIDE SEQUENCE [LARGE SCALE GENOMIC DNA]</scope>
</reference>
<evidence type="ECO:0000313" key="2">
    <source>
        <dbReference type="Proteomes" id="UP001165065"/>
    </source>
</evidence>
<proteinExistence type="predicted"/>
<organism evidence="1 2">
    <name type="scientific">Triparma columacea</name>
    <dbReference type="NCBI Taxonomy" id="722753"/>
    <lineage>
        <taxon>Eukaryota</taxon>
        <taxon>Sar</taxon>
        <taxon>Stramenopiles</taxon>
        <taxon>Ochrophyta</taxon>
        <taxon>Bolidophyceae</taxon>
        <taxon>Parmales</taxon>
        <taxon>Triparmaceae</taxon>
        <taxon>Triparma</taxon>
    </lineage>
</organism>
<comment type="caution">
    <text evidence="1">The sequence shown here is derived from an EMBL/GenBank/DDBJ whole genome shotgun (WGS) entry which is preliminary data.</text>
</comment>
<evidence type="ECO:0000313" key="1">
    <source>
        <dbReference type="EMBL" id="GMI24872.1"/>
    </source>
</evidence>
<dbReference type="Proteomes" id="UP001165065">
    <property type="component" value="Unassembled WGS sequence"/>
</dbReference>
<keyword evidence="2" id="KW-1185">Reference proteome</keyword>
<dbReference type="PANTHER" id="PTHR31152">
    <property type="entry name" value="PLAC8 FAMILY PROTEIN"/>
    <property type="match status" value="1"/>
</dbReference>
<protein>
    <submittedName>
        <fullName evidence="1">Uncharacterized protein</fullName>
    </submittedName>
</protein>
<dbReference type="OrthoDB" id="203053at2759"/>